<dbReference type="GO" id="GO:0009073">
    <property type="term" value="P:aromatic amino acid family biosynthetic process"/>
    <property type="evidence" value="ECO:0007669"/>
    <property type="project" value="UniProtKB-KW"/>
</dbReference>
<proteinExistence type="inferred from homology"/>
<comment type="caution">
    <text evidence="5">The sequence shown here is derived from an EMBL/GenBank/DDBJ whole genome shotgun (WGS) entry which is preliminary data.</text>
</comment>
<dbReference type="Proteomes" id="UP000632289">
    <property type="component" value="Unassembled WGS sequence"/>
</dbReference>
<evidence type="ECO:0000313" key="5">
    <source>
        <dbReference type="EMBL" id="MBD3932783.1"/>
    </source>
</evidence>
<feature type="binding site" evidence="3">
    <location>
        <position position="335"/>
    </location>
    <ligand>
        <name>phosphoenolpyruvate</name>
        <dbReference type="ChEBI" id="CHEBI:58702"/>
    </ligand>
</feature>
<comment type="catalytic activity">
    <reaction evidence="4">
        <text>D-erythrose 4-phosphate + phosphoenolpyruvate + H2O = 7-phospho-2-dehydro-3-deoxy-D-arabino-heptonate + phosphate</text>
        <dbReference type="Rhea" id="RHEA:14717"/>
        <dbReference type="ChEBI" id="CHEBI:15377"/>
        <dbReference type="ChEBI" id="CHEBI:16897"/>
        <dbReference type="ChEBI" id="CHEBI:43474"/>
        <dbReference type="ChEBI" id="CHEBI:58394"/>
        <dbReference type="ChEBI" id="CHEBI:58702"/>
        <dbReference type="EC" id="2.5.1.54"/>
    </reaction>
</comment>
<dbReference type="SUPFAM" id="SSF51569">
    <property type="entry name" value="Aldolase"/>
    <property type="match status" value="1"/>
</dbReference>
<comment type="similarity">
    <text evidence="1 4">Belongs to the class-II DAHP synthase family.</text>
</comment>
<keyword evidence="6" id="KW-1185">Reference proteome</keyword>
<dbReference type="EMBL" id="JACXYU010000006">
    <property type="protein sequence ID" value="MBD3932783.1"/>
    <property type="molecule type" value="Genomic_DNA"/>
</dbReference>
<comment type="pathway">
    <text evidence="4">Metabolic intermediate biosynthesis; chorismate biosynthesis; chorismate from D-erythrose 4-phosphate and phosphoenolpyruvate: step 1/7.</text>
</comment>
<keyword evidence="4" id="KW-0028">Amino-acid biosynthesis</keyword>
<feature type="binding site" evidence="3">
    <location>
        <position position="367"/>
    </location>
    <ligand>
        <name>Mn(2+)</name>
        <dbReference type="ChEBI" id="CHEBI:29035"/>
    </ligand>
</feature>
<keyword evidence="3" id="KW-0464">Manganese</keyword>
<keyword evidence="4" id="KW-0057">Aromatic amino acid biosynthesis</keyword>
<keyword evidence="3" id="KW-0104">Cadmium</keyword>
<feature type="binding site" evidence="3">
    <location>
        <position position="89"/>
    </location>
    <ligand>
        <name>Mn(2+)</name>
        <dbReference type="ChEBI" id="CHEBI:29035"/>
    </ligand>
</feature>
<feature type="binding site" evidence="3">
    <location>
        <position position="128"/>
    </location>
    <ligand>
        <name>phosphoenolpyruvate</name>
        <dbReference type="ChEBI" id="CHEBI:58702"/>
    </ligand>
</feature>
<feature type="binding site" evidence="3">
    <location>
        <position position="439"/>
    </location>
    <ligand>
        <name>Mn(2+)</name>
        <dbReference type="ChEBI" id="CHEBI:29035"/>
    </ligand>
</feature>
<evidence type="ECO:0000256" key="2">
    <source>
        <dbReference type="ARBA" id="ARBA00022679"/>
    </source>
</evidence>
<dbReference type="InterPro" id="IPR002480">
    <property type="entry name" value="DAHP_synth_2"/>
</dbReference>
<dbReference type="EC" id="2.5.1.54" evidence="4"/>
<evidence type="ECO:0000256" key="4">
    <source>
        <dbReference type="RuleBase" id="RU363071"/>
    </source>
</evidence>
<keyword evidence="3" id="KW-0170">Cobalt</keyword>
<gene>
    <name evidence="5" type="ORF">IF129_14620</name>
</gene>
<reference evidence="5" key="1">
    <citation type="submission" date="2020-09" db="EMBL/GenBank/DDBJ databases">
        <title>Secondary metabolite and genome analysis of marine Streptomyces chumphonensis KK1-2T.</title>
        <authorList>
            <person name="Phongsopitanun W."/>
            <person name="Kanchanasin P."/>
            <person name="Pittayakhajonwut P."/>
            <person name="Suwanborirux K."/>
            <person name="Tanasupawat S."/>
        </authorList>
    </citation>
    <scope>NUCLEOTIDE SEQUENCE</scope>
    <source>
        <strain evidence="5">KK1-2</strain>
    </source>
</reference>
<protein>
    <recommendedName>
        <fullName evidence="4">Phospho-2-dehydro-3-deoxyheptonate aldolase</fullName>
        <ecNumber evidence="4">2.5.1.54</ecNumber>
    </recommendedName>
</protein>
<dbReference type="RefSeq" id="WP_191210071.1">
    <property type="nucleotide sequence ID" value="NZ_BAABKL010000014.1"/>
</dbReference>
<dbReference type="GO" id="GO:0008652">
    <property type="term" value="P:amino acid biosynthetic process"/>
    <property type="evidence" value="ECO:0007669"/>
    <property type="project" value="UniProtKB-KW"/>
</dbReference>
<dbReference type="PANTHER" id="PTHR21337">
    <property type="entry name" value="PHOSPHO-2-DEHYDRO-3-DEOXYHEPTONATE ALDOLASE 1, 2"/>
    <property type="match status" value="1"/>
</dbReference>
<dbReference type="Gene3D" id="3.20.20.70">
    <property type="entry name" value="Aldolase class I"/>
    <property type="match status" value="1"/>
</dbReference>
<evidence type="ECO:0000256" key="1">
    <source>
        <dbReference type="ARBA" id="ARBA00008911"/>
    </source>
</evidence>
<evidence type="ECO:0000313" key="6">
    <source>
        <dbReference type="Proteomes" id="UP000632289"/>
    </source>
</evidence>
<name>A0A927F0B1_9ACTN</name>
<dbReference type="PANTHER" id="PTHR21337:SF0">
    <property type="entry name" value="PHOSPHO-2-DEHYDRO-3-DEOXYHEPTONATE ALDOLASE"/>
    <property type="match status" value="1"/>
</dbReference>
<keyword evidence="2 4" id="KW-0808">Transferase</keyword>
<organism evidence="5 6">
    <name type="scientific">Streptomyces chumphonensis</name>
    <dbReference type="NCBI Taxonomy" id="1214925"/>
    <lineage>
        <taxon>Bacteria</taxon>
        <taxon>Bacillati</taxon>
        <taxon>Actinomycetota</taxon>
        <taxon>Actinomycetes</taxon>
        <taxon>Kitasatosporales</taxon>
        <taxon>Streptomycetaceae</taxon>
        <taxon>Streptomyces</taxon>
    </lineage>
</organism>
<dbReference type="AlphaFoldDB" id="A0A927F0B1"/>
<dbReference type="InterPro" id="IPR013785">
    <property type="entry name" value="Aldolase_TIM"/>
</dbReference>
<accession>A0A927F0B1</accession>
<evidence type="ECO:0000256" key="3">
    <source>
        <dbReference type="PIRSR" id="PIRSR602480-1"/>
    </source>
</evidence>
<dbReference type="GO" id="GO:0003849">
    <property type="term" value="F:3-deoxy-7-phosphoheptulonate synthase activity"/>
    <property type="evidence" value="ECO:0007669"/>
    <property type="project" value="UniProtKB-EC"/>
</dbReference>
<sequence length="461" mass="49661">MTTTDFAPAPPTHSDAHAGAAALPLPGLHWRHLPAEQQPEWPDASAAARVQDRLALWPALTAPADVRRLGSALVDVRAGRAFLLQAGDCAEPTGPAAVHAVRAKHEVIGALAELLSERLDLPTVTVGRIAGQHAKPRSKPVEWYEGRALPVYRGDLVNGHAPDEASRTADPARMELAYSTSRAVMNELRLLAHASAGEQALRELNGGRGGSAYPVRTWDGSLRSVLRDYGQTVPGPEGWTRTGLWTSHEALVLDYEQPLVRRDPHTGQQYLLSTHFPWIGDRTRQVGGAHVAFLAGIANPVACKVGPGTREEDLLRVCARIDPHRTPGRLTLISRLGAGQVRDRLPALVRAVRGAGHDVAWLCDPMHGNTVTLGNGLKTRRVADVLTEITGFFEVLGRAGVWPGGVHLEIAGEEVTECLGPGGPSSEEQLTQAYRTLCDPRLSNAQAFHVIEAVADLLRHH</sequence>
<comment type="cofactor">
    <cofactor evidence="3">
        <name>Mn(2+)</name>
        <dbReference type="ChEBI" id="CHEBI:29035"/>
    </cofactor>
    <cofactor evidence="3">
        <name>Co(2+)</name>
        <dbReference type="ChEBI" id="CHEBI:48828"/>
    </cofactor>
    <cofactor evidence="3">
        <name>Cd(2+)</name>
        <dbReference type="ChEBI" id="CHEBI:48775"/>
    </cofactor>
    <text evidence="3">Binds 1 divalent cation per subunit. The enzyme is active with manganese, cobalt or cadmium ions.</text>
</comment>
<feature type="binding site" evidence="3">
    <location>
        <position position="304"/>
    </location>
    <ligand>
        <name>phosphoenolpyruvate</name>
        <dbReference type="ChEBI" id="CHEBI:58702"/>
    </ligand>
</feature>
<feature type="binding site" evidence="3">
    <location>
        <position position="409"/>
    </location>
    <ligand>
        <name>Mn(2+)</name>
        <dbReference type="ChEBI" id="CHEBI:29035"/>
    </ligand>
</feature>
<dbReference type="Pfam" id="PF01474">
    <property type="entry name" value="DAHP_synth_2"/>
    <property type="match status" value="1"/>
</dbReference>